<name>A0A9Q1BP73_HOLLE</name>
<dbReference type="AlphaFoldDB" id="A0A9Q1BP73"/>
<keyword evidence="3" id="KW-0862">Zinc</keyword>
<evidence type="ECO:0000259" key="6">
    <source>
        <dbReference type="PROSITE" id="PS50016"/>
    </source>
</evidence>
<dbReference type="EMBL" id="JAIZAY010000013">
    <property type="protein sequence ID" value="KAJ8030188.1"/>
    <property type="molecule type" value="Genomic_DNA"/>
</dbReference>
<keyword evidence="2 4" id="KW-0863">Zinc-finger</keyword>
<sequence>MAHSTSQRKASTSQVEKGRKSRDKCGDCGAVVNKDDKGIQCELCELWFHASCQNILESQYQALVEDSKNDSPVLHWFCCYCNRSAVKIFNGLMRMQQQIDDLQQEVQASGSRLNDIEAGKFTDNMSSAVGEIASKKVMESSQAVRRDVLDMEKRRMNAIIFGLSESGSGDPEIRKSHDAEAITELLGKLNINTIRPTHLLRIGAVKERPQGSLVKPRPLKLVFQSEWEKQEVMSKFIDCKKAKSNYVAELSIGHDKTKWEQEEYNKLKSELTARLDRGEQDLVIRDLKIVVFVDNKVSRMLSQAKHRREFNPIKCLYTNCDSFPNKWEELKVYVAEYRPNVIALTECIPKSIQWDVSKKSELVKSLQLDNFVLYHNWDKDGHGVALYIHVSLKSSVIQTTSNFSEAILVRITLGQRQSVCLGCIYRSPSSNVDNVGLASVLHEACNSRYVDCLLMGDFSFKSINWHSLTASHHEAEVFLKSVKENFLTQHQLSPTRHRMGQESSLLDLVLTQDQEALTDIKQFPGLGNSDHDILIFCTRYAGSPEVCEAVKYIYDRGDYVGMSKFLDLDWGTSLHNMDVEDAWNYFKSKVIEAVELFVPKALCRGNSTRPKPAWMTGEALRKVKEKQKAWRKFLNSKSQDDYNRYARLRNQARWCTRKAVRSFEHNIAREVRTNPKVFWRYVKNKTSVKYPVHAFEYDGKGELVDDAVGKANILNQFFSSVFTDEDLSSLPLIAARFNGALPSDIEIDSDDVLKKLSELKISKSPGPNGLHPRVLFETRLVICDALDVIFKKSFRTSCLPKDWKVGHVTPLFKKGKRSNPSNYRPVSLTSVVCKICKSFVRDMIIQHMVQNDLLTSDQYGFVAGRSCVSQLIETFDDWTKSLDEGLNVDVVYTDFMKAFDKVPHQRLLLKLQSYGIGGECLEWIRSFLSNRK</sequence>
<keyword evidence="1" id="KW-0479">Metal-binding</keyword>
<evidence type="ECO:0000256" key="4">
    <source>
        <dbReference type="PROSITE-ProRule" id="PRU00146"/>
    </source>
</evidence>
<proteinExistence type="predicted"/>
<evidence type="ECO:0000313" key="7">
    <source>
        <dbReference type="EMBL" id="KAJ8030188.1"/>
    </source>
</evidence>
<evidence type="ECO:0000256" key="5">
    <source>
        <dbReference type="SAM" id="MobiDB-lite"/>
    </source>
</evidence>
<feature type="region of interest" description="Disordered" evidence="5">
    <location>
        <begin position="1"/>
        <end position="25"/>
    </location>
</feature>
<feature type="domain" description="PHD-type" evidence="6">
    <location>
        <begin position="22"/>
        <end position="84"/>
    </location>
</feature>
<dbReference type="InterPro" id="IPR005135">
    <property type="entry name" value="Endo/exonuclease/phosphatase"/>
</dbReference>
<dbReference type="PROSITE" id="PS50016">
    <property type="entry name" value="ZF_PHD_2"/>
    <property type="match status" value="1"/>
</dbReference>
<dbReference type="InterPro" id="IPR013083">
    <property type="entry name" value="Znf_RING/FYVE/PHD"/>
</dbReference>
<dbReference type="PROSITE" id="PS01359">
    <property type="entry name" value="ZF_PHD_1"/>
    <property type="match status" value="1"/>
</dbReference>
<dbReference type="SUPFAM" id="SSF57903">
    <property type="entry name" value="FYVE/PHD zinc finger"/>
    <property type="match status" value="1"/>
</dbReference>
<dbReference type="OrthoDB" id="6118220at2759"/>
<organism evidence="7 8">
    <name type="scientific">Holothuria leucospilota</name>
    <name type="common">Black long sea cucumber</name>
    <name type="synonym">Mertensiothuria leucospilota</name>
    <dbReference type="NCBI Taxonomy" id="206669"/>
    <lineage>
        <taxon>Eukaryota</taxon>
        <taxon>Metazoa</taxon>
        <taxon>Echinodermata</taxon>
        <taxon>Eleutherozoa</taxon>
        <taxon>Echinozoa</taxon>
        <taxon>Holothuroidea</taxon>
        <taxon>Aspidochirotacea</taxon>
        <taxon>Aspidochirotida</taxon>
        <taxon>Holothuriidae</taxon>
        <taxon>Holothuria</taxon>
    </lineage>
</organism>
<dbReference type="GO" id="GO:0061343">
    <property type="term" value="P:cell adhesion involved in heart morphogenesis"/>
    <property type="evidence" value="ECO:0007669"/>
    <property type="project" value="TreeGrafter"/>
</dbReference>
<dbReference type="Gene3D" id="3.60.10.10">
    <property type="entry name" value="Endonuclease/exonuclease/phosphatase"/>
    <property type="match status" value="1"/>
</dbReference>
<evidence type="ECO:0000256" key="2">
    <source>
        <dbReference type="ARBA" id="ARBA00022771"/>
    </source>
</evidence>
<dbReference type="PANTHER" id="PTHR33395">
    <property type="entry name" value="TRANSCRIPTASE, PUTATIVE-RELATED-RELATED"/>
    <property type="match status" value="1"/>
</dbReference>
<dbReference type="Gene3D" id="3.30.40.10">
    <property type="entry name" value="Zinc/RING finger domain, C3HC4 (zinc finger)"/>
    <property type="match status" value="1"/>
</dbReference>
<evidence type="ECO:0000256" key="3">
    <source>
        <dbReference type="ARBA" id="ARBA00022833"/>
    </source>
</evidence>
<dbReference type="GO" id="GO:0008270">
    <property type="term" value="F:zinc ion binding"/>
    <property type="evidence" value="ECO:0007669"/>
    <property type="project" value="UniProtKB-KW"/>
</dbReference>
<protein>
    <recommendedName>
        <fullName evidence="6">PHD-type domain-containing protein</fullName>
    </recommendedName>
</protein>
<dbReference type="Pfam" id="PF14529">
    <property type="entry name" value="Exo_endo_phos_2"/>
    <property type="match status" value="1"/>
</dbReference>
<evidence type="ECO:0000256" key="1">
    <source>
        <dbReference type="ARBA" id="ARBA00022723"/>
    </source>
</evidence>
<dbReference type="PANTHER" id="PTHR33395:SF22">
    <property type="entry name" value="REVERSE TRANSCRIPTASE DOMAIN-CONTAINING PROTEIN"/>
    <property type="match status" value="1"/>
</dbReference>
<dbReference type="Pfam" id="PF00078">
    <property type="entry name" value="RVT_1"/>
    <property type="match status" value="1"/>
</dbReference>
<dbReference type="InterPro" id="IPR011011">
    <property type="entry name" value="Znf_FYVE_PHD"/>
</dbReference>
<dbReference type="InterPro" id="IPR036691">
    <property type="entry name" value="Endo/exonu/phosph_ase_sf"/>
</dbReference>
<keyword evidence="8" id="KW-1185">Reference proteome</keyword>
<dbReference type="GO" id="GO:0031012">
    <property type="term" value="C:extracellular matrix"/>
    <property type="evidence" value="ECO:0007669"/>
    <property type="project" value="TreeGrafter"/>
</dbReference>
<gene>
    <name evidence="7" type="ORF">HOLleu_26522</name>
</gene>
<evidence type="ECO:0000313" key="8">
    <source>
        <dbReference type="Proteomes" id="UP001152320"/>
    </source>
</evidence>
<comment type="caution">
    <text evidence="7">The sequence shown here is derived from an EMBL/GenBank/DDBJ whole genome shotgun (WGS) entry which is preliminary data.</text>
</comment>
<dbReference type="InterPro" id="IPR019786">
    <property type="entry name" value="Zinc_finger_PHD-type_CS"/>
</dbReference>
<dbReference type="Proteomes" id="UP001152320">
    <property type="component" value="Chromosome 13"/>
</dbReference>
<dbReference type="GO" id="GO:0003824">
    <property type="term" value="F:catalytic activity"/>
    <property type="evidence" value="ECO:0007669"/>
    <property type="project" value="InterPro"/>
</dbReference>
<reference evidence="7" key="1">
    <citation type="submission" date="2021-10" db="EMBL/GenBank/DDBJ databases">
        <title>Tropical sea cucumber genome reveals ecological adaptation and Cuvierian tubules defense mechanism.</title>
        <authorList>
            <person name="Chen T."/>
        </authorList>
    </citation>
    <scope>NUCLEOTIDE SEQUENCE</scope>
    <source>
        <strain evidence="7">Nanhai2018</strain>
        <tissue evidence="7">Muscle</tissue>
    </source>
</reference>
<dbReference type="GO" id="GO:0007508">
    <property type="term" value="P:larval heart development"/>
    <property type="evidence" value="ECO:0007669"/>
    <property type="project" value="TreeGrafter"/>
</dbReference>
<dbReference type="SUPFAM" id="SSF56219">
    <property type="entry name" value="DNase I-like"/>
    <property type="match status" value="1"/>
</dbReference>
<feature type="compositionally biased region" description="Polar residues" evidence="5">
    <location>
        <begin position="1"/>
        <end position="15"/>
    </location>
</feature>
<accession>A0A9Q1BP73</accession>
<dbReference type="InterPro" id="IPR000477">
    <property type="entry name" value="RT_dom"/>
</dbReference>
<dbReference type="InterPro" id="IPR019787">
    <property type="entry name" value="Znf_PHD-finger"/>
</dbReference>